<dbReference type="BioCyc" id="CCAL311458:G131R-1665-MONOMER"/>
<dbReference type="Pfam" id="PF01883">
    <property type="entry name" value="FeS_assembly_P"/>
    <property type="match status" value="1"/>
</dbReference>
<dbReference type="InterPro" id="IPR002744">
    <property type="entry name" value="MIP18-like"/>
</dbReference>
<gene>
    <name evidence="4" type="ORF">CSUB_C1640</name>
    <name evidence="3" type="ORF">HGMM_F09F01C06</name>
    <name evidence="2" type="ORF">HGMM_F52D03C15</name>
</gene>
<dbReference type="Gene3D" id="3.30.300.130">
    <property type="entry name" value="Fe-S cluster assembly (FSCA)"/>
    <property type="match status" value="1"/>
</dbReference>
<sequence>MVEVTCLYRSNTELRLMPTVEQVMEALKNCYDPEIPVNIVDLGLVYDVKIIDDKTVYVKMTLTAPGCPVGAFVAEQVKEAIMTLVEGVERVDVDIVFDPPWTPDRMSDEAREILGLV</sequence>
<evidence type="ECO:0000313" key="4">
    <source>
        <dbReference type="EMBL" id="BAJ51491.1"/>
    </source>
</evidence>
<dbReference type="PANTHER" id="PTHR42831:SF1">
    <property type="entry name" value="FE-S PROTEIN MATURATION AUXILIARY FACTOR YITW"/>
    <property type="match status" value="1"/>
</dbReference>
<dbReference type="SUPFAM" id="SSF117916">
    <property type="entry name" value="Fe-S cluster assembly (FSCA) domain-like"/>
    <property type="match status" value="1"/>
</dbReference>
<dbReference type="Proteomes" id="UP000008120">
    <property type="component" value="Chromosome"/>
</dbReference>
<organism evidence="2 5">
    <name type="scientific">Caldiarchaeum subterraneum</name>
    <dbReference type="NCBI Taxonomy" id="311458"/>
    <lineage>
        <taxon>Archaea</taxon>
        <taxon>Nitrososphaerota</taxon>
        <taxon>Candidatus Caldarchaeales</taxon>
        <taxon>Candidatus Caldarchaeaceae</taxon>
        <taxon>Candidatus Caldarchaeum</taxon>
    </lineage>
</organism>
<evidence type="ECO:0000259" key="1">
    <source>
        <dbReference type="Pfam" id="PF01883"/>
    </source>
</evidence>
<dbReference type="EMBL" id="AP011874">
    <property type="protein sequence ID" value="BAJ48834.1"/>
    <property type="molecule type" value="Genomic_DNA"/>
</dbReference>
<dbReference type="InterPro" id="IPR052339">
    <property type="entry name" value="Fe-S_Maturation_MIP18"/>
</dbReference>
<reference evidence="2 5" key="2">
    <citation type="journal article" date="2011" name="Nucleic Acids Res.">
        <title>Insights into the evolution of Archaea and eukaryotic protein modifier systems revealed by the genome of a novel archaeal group.</title>
        <authorList>
            <person name="Nunoura T."/>
            <person name="Takaki Y."/>
            <person name="Kakuta J."/>
            <person name="Nishi S."/>
            <person name="Sugahara J."/>
            <person name="Kazama H."/>
            <person name="Chee G."/>
            <person name="Hattori M."/>
            <person name="Kanai A."/>
            <person name="Atomi H."/>
            <person name="Takai K."/>
            <person name="Takami H."/>
        </authorList>
    </citation>
    <scope>NUCLEOTIDE SEQUENCE [LARGE SCALE GENOMIC DNA]</scope>
</reference>
<evidence type="ECO:0000313" key="3">
    <source>
        <dbReference type="EMBL" id="BAJ48870.1"/>
    </source>
</evidence>
<proteinExistence type="predicted"/>
<evidence type="ECO:0000313" key="2">
    <source>
        <dbReference type="EMBL" id="BAJ48834.1"/>
    </source>
</evidence>
<dbReference type="KEGG" id="csu:CSUB_C1640"/>
<reference evidence="2 5" key="1">
    <citation type="journal article" date="2005" name="Environ. Microbiol.">
        <title>Genetic and functional properties of uncultivated thermophilic crenarchaeotes from a subsurface gold mine as revealed by analysis of genome fragments.</title>
        <authorList>
            <person name="Nunoura T."/>
            <person name="Hirayama H."/>
            <person name="Takami H."/>
            <person name="Oida H."/>
            <person name="Nishi S."/>
            <person name="Shimamura S."/>
            <person name="Suzuki Y."/>
            <person name="Inagaki F."/>
            <person name="Takai K."/>
            <person name="Nealson K.H."/>
            <person name="Horikoshi K."/>
        </authorList>
    </citation>
    <scope>NUCLEOTIDE SEQUENCE [LARGE SCALE GENOMIC DNA]</scope>
</reference>
<dbReference type="EMBL" id="BA000048">
    <property type="protein sequence ID" value="BAJ51491.1"/>
    <property type="molecule type" value="Genomic_DNA"/>
</dbReference>
<dbReference type="STRING" id="311458.CSUB_C1640"/>
<dbReference type="InterPro" id="IPR034904">
    <property type="entry name" value="FSCA_dom_sf"/>
</dbReference>
<dbReference type="EMBL" id="AP011875">
    <property type="protein sequence ID" value="BAJ48870.1"/>
    <property type="molecule type" value="Genomic_DNA"/>
</dbReference>
<evidence type="ECO:0000313" key="5">
    <source>
        <dbReference type="Proteomes" id="UP000008120"/>
    </source>
</evidence>
<dbReference type="PANTHER" id="PTHR42831">
    <property type="entry name" value="FE-S PROTEIN MATURATION AUXILIARY FACTOR YITW"/>
    <property type="match status" value="1"/>
</dbReference>
<protein>
    <recommendedName>
        <fullName evidence="1">MIP18 family-like domain-containing protein</fullName>
    </recommendedName>
</protein>
<dbReference type="AlphaFoldDB" id="E6N965"/>
<feature type="domain" description="MIP18 family-like" evidence="1">
    <location>
        <begin position="21"/>
        <end position="93"/>
    </location>
</feature>
<name>E6N965_CALS0</name>
<accession>E6N965</accession>